<gene>
    <name evidence="1" type="ORF">BDW59DRAFT_89803</name>
</gene>
<reference evidence="1 2" key="1">
    <citation type="submission" date="2024-07" db="EMBL/GenBank/DDBJ databases">
        <title>Section-level genome sequencing and comparative genomics of Aspergillus sections Usti and Cavernicolus.</title>
        <authorList>
            <consortium name="Lawrence Berkeley National Laboratory"/>
            <person name="Nybo J.L."/>
            <person name="Vesth T.C."/>
            <person name="Theobald S."/>
            <person name="Frisvad J.C."/>
            <person name="Larsen T.O."/>
            <person name="Kjaerboelling I."/>
            <person name="Rothschild-Mancinelli K."/>
            <person name="Lyhne E.K."/>
            <person name="Kogle M.E."/>
            <person name="Barry K."/>
            <person name="Clum A."/>
            <person name="Na H."/>
            <person name="Ledsgaard L."/>
            <person name="Lin J."/>
            <person name="Lipzen A."/>
            <person name="Kuo A."/>
            <person name="Riley R."/>
            <person name="Mondo S."/>
            <person name="LaButti K."/>
            <person name="Haridas S."/>
            <person name="Pangalinan J."/>
            <person name="Salamov A.A."/>
            <person name="Simmons B.A."/>
            <person name="Magnuson J.K."/>
            <person name="Chen J."/>
            <person name="Drula E."/>
            <person name="Henrissat B."/>
            <person name="Wiebenga A."/>
            <person name="Lubbers R.J."/>
            <person name="Gomes A.C."/>
            <person name="Makela M.R."/>
            <person name="Stajich J."/>
            <person name="Grigoriev I.V."/>
            <person name="Mortensen U.H."/>
            <person name="De vries R.P."/>
            <person name="Baker S.E."/>
            <person name="Andersen M.R."/>
        </authorList>
    </citation>
    <scope>NUCLEOTIDE SEQUENCE [LARGE SCALE GENOMIC DNA]</scope>
    <source>
        <strain evidence="1 2">CBS 600.67</strain>
    </source>
</reference>
<evidence type="ECO:0000313" key="2">
    <source>
        <dbReference type="Proteomes" id="UP001610335"/>
    </source>
</evidence>
<accession>A0ABR4IAM9</accession>
<organism evidence="1 2">
    <name type="scientific">Aspergillus cavernicola</name>
    <dbReference type="NCBI Taxonomy" id="176166"/>
    <lineage>
        <taxon>Eukaryota</taxon>
        <taxon>Fungi</taxon>
        <taxon>Dikarya</taxon>
        <taxon>Ascomycota</taxon>
        <taxon>Pezizomycotina</taxon>
        <taxon>Eurotiomycetes</taxon>
        <taxon>Eurotiomycetidae</taxon>
        <taxon>Eurotiales</taxon>
        <taxon>Aspergillaceae</taxon>
        <taxon>Aspergillus</taxon>
        <taxon>Aspergillus subgen. Nidulantes</taxon>
    </lineage>
</organism>
<comment type="caution">
    <text evidence="1">The sequence shown here is derived from an EMBL/GenBank/DDBJ whole genome shotgun (WGS) entry which is preliminary data.</text>
</comment>
<dbReference type="EMBL" id="JBFXLS010000047">
    <property type="protein sequence ID" value="KAL2824007.1"/>
    <property type="molecule type" value="Genomic_DNA"/>
</dbReference>
<evidence type="ECO:0000313" key="1">
    <source>
        <dbReference type="EMBL" id="KAL2824007.1"/>
    </source>
</evidence>
<sequence length="80" mass="8745">MIPRLLLSYCRPLPVPANRILVSPAPIAEPPNPTLRLSTASAAVDFLPVIVGCIPAIFNRANARRCISCNCVQMEHSNHR</sequence>
<evidence type="ECO:0008006" key="3">
    <source>
        <dbReference type="Google" id="ProtNLM"/>
    </source>
</evidence>
<dbReference type="Proteomes" id="UP001610335">
    <property type="component" value="Unassembled WGS sequence"/>
</dbReference>
<keyword evidence="2" id="KW-1185">Reference proteome</keyword>
<protein>
    <recommendedName>
        <fullName evidence="3">Secreted protein</fullName>
    </recommendedName>
</protein>
<proteinExistence type="predicted"/>
<name>A0ABR4IAM9_9EURO</name>